<dbReference type="Proteomes" id="UP001168877">
    <property type="component" value="Unassembled WGS sequence"/>
</dbReference>
<reference evidence="1" key="1">
    <citation type="journal article" date="2022" name="Plant J.">
        <title>Strategies of tolerance reflected in two North American maple genomes.</title>
        <authorList>
            <person name="McEvoy S.L."/>
            <person name="Sezen U.U."/>
            <person name="Trouern-Trend A."/>
            <person name="McMahon S.M."/>
            <person name="Schaberg P.G."/>
            <person name="Yang J."/>
            <person name="Wegrzyn J.L."/>
            <person name="Swenson N.G."/>
        </authorList>
    </citation>
    <scope>NUCLEOTIDE SEQUENCE</scope>
    <source>
        <strain evidence="1">NS2018</strain>
    </source>
</reference>
<gene>
    <name evidence="1" type="ORF">LWI29_011231</name>
</gene>
<dbReference type="EMBL" id="JAUESC010000384">
    <property type="protein sequence ID" value="KAK0581197.1"/>
    <property type="molecule type" value="Genomic_DNA"/>
</dbReference>
<reference evidence="1" key="2">
    <citation type="submission" date="2023-06" db="EMBL/GenBank/DDBJ databases">
        <authorList>
            <person name="Swenson N.G."/>
            <person name="Wegrzyn J.L."/>
            <person name="Mcevoy S.L."/>
        </authorList>
    </citation>
    <scope>NUCLEOTIDE SEQUENCE</scope>
    <source>
        <strain evidence="1">NS2018</strain>
        <tissue evidence="1">Leaf</tissue>
    </source>
</reference>
<name>A0AA39RVV1_ACESA</name>
<evidence type="ECO:0000313" key="2">
    <source>
        <dbReference type="Proteomes" id="UP001168877"/>
    </source>
</evidence>
<evidence type="ECO:0000313" key="1">
    <source>
        <dbReference type="EMBL" id="KAK0581197.1"/>
    </source>
</evidence>
<proteinExistence type="predicted"/>
<protein>
    <submittedName>
        <fullName evidence="1">Uncharacterized protein</fullName>
    </submittedName>
</protein>
<accession>A0AA39RVV1</accession>
<comment type="caution">
    <text evidence="1">The sequence shown here is derived from an EMBL/GenBank/DDBJ whole genome shotgun (WGS) entry which is preliminary data.</text>
</comment>
<dbReference type="AlphaFoldDB" id="A0AA39RVV1"/>
<sequence>MLGGGVWVILESSLGCLKVWLGSLAFADAKTSVLGHWILLANHKFGSVGPGLMVLTEYLWRSNTIWGRILIRSRWCGIRGFSRYKPSFSSLDLPLSLSSLKYCRRLTSELSGCCSVAVSHSVNVVVSLSVDKLSYKEQEDSLKSRLVD</sequence>
<keyword evidence="2" id="KW-1185">Reference proteome</keyword>
<organism evidence="1 2">
    <name type="scientific">Acer saccharum</name>
    <name type="common">Sugar maple</name>
    <dbReference type="NCBI Taxonomy" id="4024"/>
    <lineage>
        <taxon>Eukaryota</taxon>
        <taxon>Viridiplantae</taxon>
        <taxon>Streptophyta</taxon>
        <taxon>Embryophyta</taxon>
        <taxon>Tracheophyta</taxon>
        <taxon>Spermatophyta</taxon>
        <taxon>Magnoliopsida</taxon>
        <taxon>eudicotyledons</taxon>
        <taxon>Gunneridae</taxon>
        <taxon>Pentapetalae</taxon>
        <taxon>rosids</taxon>
        <taxon>malvids</taxon>
        <taxon>Sapindales</taxon>
        <taxon>Sapindaceae</taxon>
        <taxon>Hippocastanoideae</taxon>
        <taxon>Acereae</taxon>
        <taxon>Acer</taxon>
    </lineage>
</organism>